<evidence type="ECO:0000256" key="6">
    <source>
        <dbReference type="PROSITE-ProRule" id="PRU01398"/>
    </source>
</evidence>
<dbReference type="EC" id="2.3.2.27" evidence="2"/>
<dbReference type="InterPro" id="IPR001611">
    <property type="entry name" value="Leu-rich_rpt"/>
</dbReference>
<dbReference type="Pfam" id="PF14496">
    <property type="entry name" value="NEL"/>
    <property type="match status" value="1"/>
</dbReference>
<dbReference type="Pfam" id="PF00560">
    <property type="entry name" value="LRR_1"/>
    <property type="match status" value="1"/>
</dbReference>
<evidence type="ECO:0000256" key="2">
    <source>
        <dbReference type="ARBA" id="ARBA00012483"/>
    </source>
</evidence>
<dbReference type="PANTHER" id="PTHR48051">
    <property type="match status" value="1"/>
</dbReference>
<dbReference type="SMART" id="SM00369">
    <property type="entry name" value="LRR_TYP"/>
    <property type="match status" value="9"/>
</dbReference>
<dbReference type="InterPro" id="IPR003591">
    <property type="entry name" value="Leu-rich_rpt_typical-subtyp"/>
</dbReference>
<proteinExistence type="inferred from homology"/>
<keyword evidence="10" id="KW-1185">Reference proteome</keyword>
<comment type="catalytic activity">
    <reaction evidence="1">
        <text>S-ubiquitinyl-[E2 ubiquitin-conjugating enzyme]-L-cysteine + [acceptor protein]-L-lysine = [E2 ubiquitin-conjugating enzyme]-L-cysteine + N(6)-ubiquitinyl-[acceptor protein]-L-lysine.</text>
        <dbReference type="EC" id="2.3.2.27"/>
    </reaction>
</comment>
<feature type="region of interest" description="Disordered" evidence="7">
    <location>
        <begin position="2062"/>
        <end position="2089"/>
    </location>
</feature>
<evidence type="ECO:0000256" key="1">
    <source>
        <dbReference type="ARBA" id="ARBA00000900"/>
    </source>
</evidence>
<dbReference type="SUPFAM" id="SSF52058">
    <property type="entry name" value="L domain-like"/>
    <property type="match status" value="2"/>
</dbReference>
<dbReference type="InterPro" id="IPR032675">
    <property type="entry name" value="LRR_dom_sf"/>
</dbReference>
<keyword evidence="6" id="KW-0964">Secreted</keyword>
<dbReference type="Proteomes" id="UP001207830">
    <property type="component" value="Unassembled WGS sequence"/>
</dbReference>
<gene>
    <name evidence="9" type="ORF">NQF78_01890</name>
</gene>
<dbReference type="Gene3D" id="1.20.58.360">
    <property type="entry name" value="Shigella T3SS effector IpaH defines"/>
    <property type="match status" value="1"/>
</dbReference>
<feature type="compositionally biased region" description="Acidic residues" evidence="7">
    <location>
        <begin position="2069"/>
        <end position="2087"/>
    </location>
</feature>
<comment type="PTM">
    <text evidence="6">Ubiquitinated in the presence of host E1 ubiquitin-activating enzyme, E2 ubiquitin-conjugating enzyme and ubiquitin.</text>
</comment>
<dbReference type="EMBL" id="JANIGP010000001">
    <property type="protein sequence ID" value="MCY0107042.1"/>
    <property type="molecule type" value="Genomic_DNA"/>
</dbReference>
<dbReference type="Pfam" id="PF20178">
    <property type="entry name" value="ToxA_N"/>
    <property type="match status" value="1"/>
</dbReference>
<feature type="compositionally biased region" description="Pro residues" evidence="7">
    <location>
        <begin position="2408"/>
        <end position="2417"/>
    </location>
</feature>
<dbReference type="PANTHER" id="PTHR48051:SF46">
    <property type="entry name" value="LEUCINE RICH REPEAT-CONTAINING DOMAIN PROTEIN"/>
    <property type="match status" value="1"/>
</dbReference>
<sequence>MISNSSPPGLSGPAPSVPVKPLATRSLHADFLEKSIPRWLTDASTQRRRALKGSHTVLPSWYRSASPARRKALDDSSTASLIAQNRLDKTLSSFQDIEAFARPLLLKALREQYRVQVDVDNTLLCLRRPLQVGILAIELSSFEVLKLSMLDAALHNFEADECRPGAYHETSGFVVVGTSPDTFHAVTVNVSVSQFLSLCRHLDIGKQYQTYLRGFFHPTDAVAATAFRQQFIASQKAAMRAAAELALLKEDIEPAHYTMIVSVINDELNPSVGHKPVWFRDLAVMDKRLTGCVVFSICEKYRYSNEWVFYIPHDPEHPFKCYRGDQATAEFKRLLTARHAGNATSAEPTDYQRFLSQFLPYEARGYYFSQFTRKAADSPSDYWRSPWRTILDLGAGAAFTRIRELPPPPAAKLEPEPDPYIAPSIWTQRRRGLWEENQSLWEYLYTESCAKVLADARSHAVPSADVDVRARDAKLAHLLQIGMLGLNMVSMFVPVLGEVMMVVMAGQLLYETLEGAVEWGEGDRRAAKDHLLDVAENLAQIAVMAGVGVGVRRFSAARPEPVIEQLHPVTLPNGETRLWKPDLSAYESSVVLDANAMPNEAGQYEVGTQTFIRQGDRVYEQFLDESLGKWRIRHPSDTTAYQPILGSNGRGAWRHTLERPLEWDRLTLLRRLGHETDGFSDAELIRIADVSGVSDNALRKMHVDHAVPPPALTDALRLFRADAGVDEVIEQLRGTRPINEKYLYALPLMTDLPTWPSGRVLEVFEGPQLSGASVKYGERWRVPGVDARPAIRLTRSQVLGGELNRRIVASLDQAELGQLLRGRGPLAPDARAPALGELLAEYASGRQSAIFDSLYAGTPSRDRQVTLLQRTCPGLSESAAQEVLHHAAADDLERLAQTRRVPLRMLEEARWYARQGRQIRAYAGLRSDNQASADSRRLALQMLQRMPGWPDNVRLEVRDGSTTGALLDSIGDVPALHRKFLVKNGPQFQAFDERGEALNSLSREGDNFYASILHALPDDARRSLGIPHVGQGADLQSRIIEQAGRNRADVLQALEPQAKLFKPPVRVNETLVGYYASGRGQAFNPPLTAKVRDVYPGLSDAQANEFIRQQSQAGLSEGQIYSELLRREQEWAVQKATLEAWIGTPEVVPRDPFGRPMPETAQQRRRNTAQAFETSWRAAPLAAQEPRAARLEIDSEDLLPTLTADFSHVRELSVSGSGLTDANADGFLARFQGLEKLRIGSRSELFRFIRIRIQELTNLPRSVSRMTTLKSLSYASHMSLPADFAPRLAPLTALEALEIKIYGTDTVFPERCLASLVNLKTLTLNAPHMTQWPVETLDLPALERFDLSNTAIRSIPEAFYTGHEKQWAGLSLNWRKVAYEDFTRACEYVKSHEAALGHLMDVEQMVRSYVQGELEFLMGIRGYLDPLPERLLNLDLEAIQALSVEYAEIFRPFHEPIQSSGLRTARLLPLWNEVPNSSLLKALQSTWRNGVSQRYGVPVKQALFELPPADAYLSLHGSPRFKTLPVLPAGAFDHVKTVRLRELDVPAEHIRGFVQAFSEAQSLEIADTELTEVPISSADLPQLTRLNLAGNSLSVTPMVQQQLNALTNIEDLDLSHNPLGQLDLGALTRLKTVNLRATRLKAWPRDAENMVGLTWIDLRDNALARLPEQVLAHPDTLIKVNLTGNPFTADSASDLTAALHRIETAQGLPAGTLQRFAQESVPEVFPPSETGWSVKQGLLPLPRHTSAPADTVGFAARLQALDPLLSPQRALQHIAHLRNAGLSDLQIEGRLNDWKQTGETLAVQLNGWLYIREFQTSRRFVSAQSRSLAAKQIYRCWLDGLIAPTQENGQVLDLMKAQTGDLPALPVQFPAVTRLLLTGVRITEQGSNGFLRAFPAVDTLVLDGNDLEAIPDAVRGMSRLERLELNSNRFTDPRTLYETLRGERLRWLDVSNNQLDTFDVSAFGRLETLNLAYNGLHAWPVGALESEYLHTLDVRGNRLQMIPAGLFDGGHEMLARGTRLEENSQLSRDSLERLRDYNIAHGDGDVMGISRNELDLRIAAANRHPDSSSESDSDLEWDSDSEEDLEQVDPQANVEELESIDNPVTYVAQDALEPWLANTTGTLRDEHAALWRQLAEADGYGPFFHLLWTLRDTSDFKLSHAHLSFRVWEVIRAAAENSELREKLFVDAQTHATCADGRSLSFSEMETRVFKYNALRDVPRWSSDRRGRALLDLSRQMFRLEQVDRLAERAAVGEDRAEIRLQYRIGMTAGWPDGLELPGQPQRMLYGTPIHGQALLDARRTVLETEASDEFLRNLVLRDYWVRYLVERNPETFATLEQNATRRQIEVEDTYPDWQGDALSTEQYQTAMNLLEIELTTARNDKLIELSRGEITRLATVDGPPQQARPASPQPGPSWRP</sequence>
<evidence type="ECO:0000256" key="3">
    <source>
        <dbReference type="ARBA" id="ARBA00022614"/>
    </source>
</evidence>
<dbReference type="InterPro" id="IPR046673">
    <property type="entry name" value="ToxA_N"/>
</dbReference>
<dbReference type="PROSITE" id="PS52053">
    <property type="entry name" value="NEL"/>
    <property type="match status" value="1"/>
</dbReference>
<dbReference type="RefSeq" id="WP_267795114.1">
    <property type="nucleotide sequence ID" value="NZ_JANIGP010000001.1"/>
</dbReference>
<feature type="region of interest" description="Disordered" evidence="7">
    <location>
        <begin position="2394"/>
        <end position="2417"/>
    </location>
</feature>
<keyword evidence="6" id="KW-1035">Host cytoplasm</keyword>
<keyword evidence="3" id="KW-0433">Leucine-rich repeat</keyword>
<dbReference type="InterPro" id="IPR029487">
    <property type="entry name" value="NEL_dom"/>
</dbReference>
<feature type="domain" description="NEL" evidence="8">
    <location>
        <begin position="2107"/>
        <end position="2406"/>
    </location>
</feature>
<keyword evidence="6" id="KW-0833">Ubl conjugation pathway</keyword>
<evidence type="ECO:0000313" key="9">
    <source>
        <dbReference type="EMBL" id="MCY0107042.1"/>
    </source>
</evidence>
<name>A0ABT3YNH8_9PSED</name>
<evidence type="ECO:0000256" key="5">
    <source>
        <dbReference type="ARBA" id="ARBA00023026"/>
    </source>
</evidence>
<evidence type="ECO:0000259" key="8">
    <source>
        <dbReference type="PROSITE" id="PS52053"/>
    </source>
</evidence>
<comment type="similarity">
    <text evidence="6">Belongs to the LRR-containing bacterial E3 ligase family.</text>
</comment>
<dbReference type="Gene3D" id="3.80.10.10">
    <property type="entry name" value="Ribonuclease Inhibitor"/>
    <property type="match status" value="3"/>
</dbReference>
<reference evidence="9 10" key="1">
    <citation type="submission" date="2022-07" db="EMBL/GenBank/DDBJ databases">
        <title>Characterization of plant growth promoting rhizobacteria (PGPR) for use as bioinoculants in agriculture.</title>
        <authorList>
            <person name="Hassen A.I."/>
            <person name="Pierneef R."/>
        </authorList>
    </citation>
    <scope>NUCLEOTIDE SEQUENCE [LARGE SCALE GENOMIC DNA]</scope>
    <source>
        <strain evidence="9 10">SARCC-3054</strain>
    </source>
</reference>
<keyword evidence="6" id="KW-0832">Ubl conjugation</keyword>
<evidence type="ECO:0000256" key="7">
    <source>
        <dbReference type="SAM" id="MobiDB-lite"/>
    </source>
</evidence>
<organism evidence="9 10">
    <name type="scientific">Pseudomonas monsensis</name>
    <dbReference type="NCBI Taxonomy" id="2745509"/>
    <lineage>
        <taxon>Bacteria</taxon>
        <taxon>Pseudomonadati</taxon>
        <taxon>Pseudomonadota</taxon>
        <taxon>Gammaproteobacteria</taxon>
        <taxon>Pseudomonadales</taxon>
        <taxon>Pseudomonadaceae</taxon>
        <taxon>Pseudomonas</taxon>
    </lineage>
</organism>
<feature type="active site" description="Glycyl thioester intermediate" evidence="6">
    <location>
        <position position="2194"/>
    </location>
</feature>
<accession>A0ABT3YNH8</accession>
<keyword evidence="6" id="KW-0808">Transferase</keyword>
<protein>
    <recommendedName>
        <fullName evidence="2">RING-type E3 ubiquitin transferase</fullName>
        <ecNumber evidence="2">2.3.2.27</ecNumber>
    </recommendedName>
</protein>
<evidence type="ECO:0000313" key="10">
    <source>
        <dbReference type="Proteomes" id="UP001207830"/>
    </source>
</evidence>
<keyword evidence="4" id="KW-0677">Repeat</keyword>
<evidence type="ECO:0000256" key="4">
    <source>
        <dbReference type="ARBA" id="ARBA00022737"/>
    </source>
</evidence>
<keyword evidence="5" id="KW-0843">Virulence</keyword>
<dbReference type="InterPro" id="IPR050216">
    <property type="entry name" value="LRR_domain-containing"/>
</dbReference>
<comment type="caution">
    <text evidence="9">The sequence shown here is derived from an EMBL/GenBank/DDBJ whole genome shotgun (WGS) entry which is preliminary data.</text>
</comment>